<comment type="subcellular location">
    <subcellularLocation>
        <location evidence="5">Nucleus</location>
    </subcellularLocation>
</comment>
<dbReference type="InterPro" id="IPR036388">
    <property type="entry name" value="WH-like_DNA-bd_sf"/>
</dbReference>
<dbReference type="OMA" id="XPSKIRI"/>
<evidence type="ECO:0000313" key="8">
    <source>
        <dbReference type="EMBL" id="GCC23893.1"/>
    </source>
</evidence>
<dbReference type="Gene3D" id="1.10.10.10">
    <property type="entry name" value="Winged helix-like DNA-binding domain superfamily/Winged helix DNA-binding domain"/>
    <property type="match status" value="1"/>
</dbReference>
<dbReference type="SUPFAM" id="SSF46785">
    <property type="entry name" value="Winged helix' DNA-binding domain"/>
    <property type="match status" value="1"/>
</dbReference>
<feature type="coiled-coil region" evidence="6">
    <location>
        <begin position="91"/>
        <end position="121"/>
    </location>
</feature>
<dbReference type="EMBL" id="BEZZ01000042">
    <property type="protein sequence ID" value="GCC23893.1"/>
    <property type="molecule type" value="Genomic_DNA"/>
</dbReference>
<dbReference type="FunFam" id="1.10.10.10:FF:000008">
    <property type="entry name" value="E2F transcription factor 1"/>
    <property type="match status" value="1"/>
</dbReference>
<dbReference type="SMART" id="SM01372">
    <property type="entry name" value="E2F_TDP"/>
    <property type="match status" value="1"/>
</dbReference>
<evidence type="ECO:0000313" key="9">
    <source>
        <dbReference type="Proteomes" id="UP000287033"/>
    </source>
</evidence>
<dbReference type="PANTHER" id="PTHR12081">
    <property type="entry name" value="TRANSCRIPTION FACTOR E2F"/>
    <property type="match status" value="1"/>
</dbReference>
<keyword evidence="4 5" id="KW-0804">Transcription</keyword>
<keyword evidence="6" id="KW-0175">Coiled coil</keyword>
<gene>
    <name evidence="8" type="ORF">chiPu_0002291</name>
</gene>
<dbReference type="OrthoDB" id="1743261at2759"/>
<dbReference type="CDD" id="cd14660">
    <property type="entry name" value="E2F_DD"/>
    <property type="match status" value="1"/>
</dbReference>
<dbReference type="PANTHER" id="PTHR12081:SF19">
    <property type="entry name" value="TRANSCRIPTION FACTOR E2F6"/>
    <property type="match status" value="1"/>
</dbReference>
<dbReference type="SUPFAM" id="SSF144074">
    <property type="entry name" value="E2F-DP heterodimerization region"/>
    <property type="match status" value="1"/>
</dbReference>
<evidence type="ECO:0000256" key="2">
    <source>
        <dbReference type="ARBA" id="ARBA00023015"/>
    </source>
</evidence>
<dbReference type="InterPro" id="IPR003316">
    <property type="entry name" value="E2F_WHTH_DNA-bd_dom"/>
</dbReference>
<evidence type="ECO:0000256" key="6">
    <source>
        <dbReference type="SAM" id="Coils"/>
    </source>
</evidence>
<evidence type="ECO:0000256" key="1">
    <source>
        <dbReference type="ARBA" id="ARBA00010940"/>
    </source>
</evidence>
<keyword evidence="2 5" id="KW-0805">Transcription regulation</keyword>
<keyword evidence="3 5" id="KW-0238">DNA-binding</keyword>
<comment type="caution">
    <text evidence="8">The sequence shown here is derived from an EMBL/GenBank/DDBJ whole genome shotgun (WGS) entry which is preliminary data.</text>
</comment>
<dbReference type="GO" id="GO:0090575">
    <property type="term" value="C:RNA polymerase II transcription regulator complex"/>
    <property type="evidence" value="ECO:0007669"/>
    <property type="project" value="TreeGrafter"/>
</dbReference>
<evidence type="ECO:0000256" key="5">
    <source>
        <dbReference type="RuleBase" id="RU003796"/>
    </source>
</evidence>
<dbReference type="GO" id="GO:0046983">
    <property type="term" value="F:protein dimerization activity"/>
    <property type="evidence" value="ECO:0007669"/>
    <property type="project" value="InterPro"/>
</dbReference>
<evidence type="ECO:0000256" key="3">
    <source>
        <dbReference type="ARBA" id="ARBA00023125"/>
    </source>
</evidence>
<dbReference type="Proteomes" id="UP000287033">
    <property type="component" value="Unassembled WGS sequence"/>
</dbReference>
<dbReference type="InterPro" id="IPR032198">
    <property type="entry name" value="E2F_CC-MB"/>
</dbReference>
<evidence type="ECO:0000259" key="7">
    <source>
        <dbReference type="SMART" id="SM01372"/>
    </source>
</evidence>
<protein>
    <recommendedName>
        <fullName evidence="7">E2F/DP family winged-helix DNA-binding domain-containing protein</fullName>
    </recommendedName>
</protein>
<comment type="similarity">
    <text evidence="1 5">Belongs to the E2F/DP family.</text>
</comment>
<dbReference type="AlphaFoldDB" id="A0A401S0H4"/>
<name>A0A401S0H4_CHIPU</name>
<keyword evidence="9" id="KW-1185">Reference proteome</keyword>
<dbReference type="Pfam" id="PF16421">
    <property type="entry name" value="E2F_CC-MB"/>
    <property type="match status" value="1"/>
</dbReference>
<organism evidence="8 9">
    <name type="scientific">Chiloscyllium punctatum</name>
    <name type="common">Brownbanded bambooshark</name>
    <name type="synonym">Hemiscyllium punctatum</name>
    <dbReference type="NCBI Taxonomy" id="137246"/>
    <lineage>
        <taxon>Eukaryota</taxon>
        <taxon>Metazoa</taxon>
        <taxon>Chordata</taxon>
        <taxon>Craniata</taxon>
        <taxon>Vertebrata</taxon>
        <taxon>Chondrichthyes</taxon>
        <taxon>Elasmobranchii</taxon>
        <taxon>Galeomorphii</taxon>
        <taxon>Galeoidea</taxon>
        <taxon>Orectolobiformes</taxon>
        <taxon>Hemiscylliidae</taxon>
        <taxon>Chiloscyllium</taxon>
    </lineage>
</organism>
<dbReference type="InterPro" id="IPR036390">
    <property type="entry name" value="WH_DNA-bd_sf"/>
</dbReference>
<dbReference type="STRING" id="137246.A0A401S0H4"/>
<evidence type="ECO:0000256" key="4">
    <source>
        <dbReference type="ARBA" id="ARBA00023163"/>
    </source>
</evidence>
<accession>A0A401S0H4</accession>
<dbReference type="Gene3D" id="6.10.250.540">
    <property type="match status" value="1"/>
</dbReference>
<reference evidence="8 9" key="1">
    <citation type="journal article" date="2018" name="Nat. Ecol. Evol.">
        <title>Shark genomes provide insights into elasmobranch evolution and the origin of vertebrates.</title>
        <authorList>
            <person name="Hara Y"/>
            <person name="Yamaguchi K"/>
            <person name="Onimaru K"/>
            <person name="Kadota M"/>
            <person name="Koyanagi M"/>
            <person name="Keeley SD"/>
            <person name="Tatsumi K"/>
            <person name="Tanaka K"/>
            <person name="Motone F"/>
            <person name="Kageyama Y"/>
            <person name="Nozu R"/>
            <person name="Adachi N"/>
            <person name="Nishimura O"/>
            <person name="Nakagawa R"/>
            <person name="Tanegashima C"/>
            <person name="Kiyatake I"/>
            <person name="Matsumoto R"/>
            <person name="Murakumo K"/>
            <person name="Nishida K"/>
            <person name="Terakita A"/>
            <person name="Kuratani S"/>
            <person name="Sato K"/>
            <person name="Hyodo S Kuraku.S."/>
        </authorList>
    </citation>
    <scope>NUCLEOTIDE SEQUENCE [LARGE SCALE GENOMIC DNA]</scope>
</reference>
<dbReference type="InterPro" id="IPR037241">
    <property type="entry name" value="E2F-DP_heterodim"/>
</dbReference>
<sequence length="243" mass="27691">MEDESIPRVTSAPKYTKKPRFDVSLVHLTQQFMQLVNEAPDGVLDMNDIAKMLGVRKRRVYDITNVLDGIRLVRKKSKNLIEWIGKNPQEKLAYEAQSRKLRKELADLTKVENSLDDLIKDCAHQLCTLTEDQETARLAYVTYQDIHSLQAFKEQIVIAIKAPQETKLEVPIPKEETIQVHLKSTEGPIDVFVCEVKNLEEPFKKGTDDKSNENKGISAATDYTVTIPPEDGEDALCVSYWMQ</sequence>
<feature type="domain" description="E2F/DP family winged-helix DNA-binding" evidence="7">
    <location>
        <begin position="20"/>
        <end position="85"/>
    </location>
</feature>
<dbReference type="GO" id="GO:0000981">
    <property type="term" value="F:DNA-binding transcription factor activity, RNA polymerase II-specific"/>
    <property type="evidence" value="ECO:0007669"/>
    <property type="project" value="TreeGrafter"/>
</dbReference>
<proteinExistence type="inferred from homology"/>
<dbReference type="Pfam" id="PF02319">
    <property type="entry name" value="WHD_E2F_TDP"/>
    <property type="match status" value="1"/>
</dbReference>
<dbReference type="GO" id="GO:0000978">
    <property type="term" value="F:RNA polymerase II cis-regulatory region sequence-specific DNA binding"/>
    <property type="evidence" value="ECO:0007669"/>
    <property type="project" value="InterPro"/>
</dbReference>
<keyword evidence="5" id="KW-0539">Nucleus</keyword>
<dbReference type="InterPro" id="IPR015633">
    <property type="entry name" value="E2F"/>
</dbReference>